<sequence>ADGRQNTQHIVFDEDYIFKEDEDYDKNMRGESKGIKLILKKKGLWKNRLLLECKTCKDKKLAKDNLQID</sequence>
<evidence type="ECO:0000313" key="2">
    <source>
        <dbReference type="Proteomes" id="UP000789366"/>
    </source>
</evidence>
<accession>A0ACA9R8N9</accession>
<organism evidence="1 2">
    <name type="scientific">Cetraspora pellucida</name>
    <dbReference type="NCBI Taxonomy" id="1433469"/>
    <lineage>
        <taxon>Eukaryota</taxon>
        <taxon>Fungi</taxon>
        <taxon>Fungi incertae sedis</taxon>
        <taxon>Mucoromycota</taxon>
        <taxon>Glomeromycotina</taxon>
        <taxon>Glomeromycetes</taxon>
        <taxon>Diversisporales</taxon>
        <taxon>Gigasporaceae</taxon>
        <taxon>Cetraspora</taxon>
    </lineage>
</organism>
<reference evidence="1" key="1">
    <citation type="submission" date="2021-06" db="EMBL/GenBank/DDBJ databases">
        <authorList>
            <person name="Kallberg Y."/>
            <person name="Tangrot J."/>
            <person name="Rosling A."/>
        </authorList>
    </citation>
    <scope>NUCLEOTIDE SEQUENCE</scope>
    <source>
        <strain evidence="1">28 12/20/2015</strain>
    </source>
</reference>
<keyword evidence="2" id="KW-1185">Reference proteome</keyword>
<dbReference type="Proteomes" id="UP000789366">
    <property type="component" value="Unassembled WGS sequence"/>
</dbReference>
<comment type="caution">
    <text evidence="1">The sequence shown here is derived from an EMBL/GenBank/DDBJ whole genome shotgun (WGS) entry which is preliminary data.</text>
</comment>
<gene>
    <name evidence="1" type="ORF">SPELUC_LOCUS16491</name>
</gene>
<feature type="non-terminal residue" evidence="1">
    <location>
        <position position="1"/>
    </location>
</feature>
<protein>
    <submittedName>
        <fullName evidence="1">1279_t:CDS:1</fullName>
    </submittedName>
</protein>
<evidence type="ECO:0000313" key="1">
    <source>
        <dbReference type="EMBL" id="CAG8782157.1"/>
    </source>
</evidence>
<dbReference type="EMBL" id="CAJVPW010061502">
    <property type="protein sequence ID" value="CAG8782157.1"/>
    <property type="molecule type" value="Genomic_DNA"/>
</dbReference>
<proteinExistence type="predicted"/>
<feature type="non-terminal residue" evidence="1">
    <location>
        <position position="69"/>
    </location>
</feature>
<name>A0ACA9R8N9_9GLOM</name>